<evidence type="ECO:0000256" key="2">
    <source>
        <dbReference type="ARBA" id="ARBA00012438"/>
    </source>
</evidence>
<organism evidence="14 16">
    <name type="scientific">Leptospira perolatii</name>
    <dbReference type="NCBI Taxonomy" id="2023191"/>
    <lineage>
        <taxon>Bacteria</taxon>
        <taxon>Pseudomonadati</taxon>
        <taxon>Spirochaetota</taxon>
        <taxon>Spirochaetia</taxon>
        <taxon>Leptospirales</taxon>
        <taxon>Leptospiraceae</taxon>
        <taxon>Leptospira</taxon>
    </lineage>
</organism>
<dbReference type="EMBL" id="NPDY01000002">
    <property type="protein sequence ID" value="PJZ70807.1"/>
    <property type="molecule type" value="Genomic_DNA"/>
</dbReference>
<evidence type="ECO:0000256" key="6">
    <source>
        <dbReference type="ARBA" id="ARBA00022777"/>
    </source>
</evidence>
<dbReference type="EC" id="2.7.13.3" evidence="2"/>
<dbReference type="InterPro" id="IPR031621">
    <property type="entry name" value="HisKA_7TM"/>
</dbReference>
<dbReference type="AlphaFoldDB" id="A0A2M9ZPR7"/>
<proteinExistence type="predicted"/>
<dbReference type="InterPro" id="IPR035965">
    <property type="entry name" value="PAS-like_dom_sf"/>
</dbReference>
<dbReference type="Pfam" id="PF16927">
    <property type="entry name" value="HisKA_7TM"/>
    <property type="match status" value="1"/>
</dbReference>
<evidence type="ECO:0000259" key="12">
    <source>
        <dbReference type="PROSITE" id="PS50112"/>
    </source>
</evidence>
<evidence type="ECO:0000313" key="14">
    <source>
        <dbReference type="EMBL" id="PJZ74015.1"/>
    </source>
</evidence>
<evidence type="ECO:0000313" key="15">
    <source>
        <dbReference type="Proteomes" id="UP000231962"/>
    </source>
</evidence>
<dbReference type="Pfam" id="PF08447">
    <property type="entry name" value="PAS_3"/>
    <property type="match status" value="1"/>
</dbReference>
<evidence type="ECO:0000256" key="10">
    <source>
        <dbReference type="SAM" id="Phobius"/>
    </source>
</evidence>
<keyword evidence="10" id="KW-0812">Transmembrane</keyword>
<evidence type="ECO:0000259" key="11">
    <source>
        <dbReference type="PROSITE" id="PS50109"/>
    </source>
</evidence>
<evidence type="ECO:0000256" key="8">
    <source>
        <dbReference type="ARBA" id="ARBA00023012"/>
    </source>
</evidence>
<feature type="domain" description="PAS" evidence="12">
    <location>
        <begin position="359"/>
        <end position="430"/>
    </location>
</feature>
<dbReference type="InterPro" id="IPR003661">
    <property type="entry name" value="HisK_dim/P_dom"/>
</dbReference>
<dbReference type="PRINTS" id="PR00344">
    <property type="entry name" value="BCTRLSENSOR"/>
</dbReference>
<comment type="caution">
    <text evidence="14">The sequence shown here is derived from an EMBL/GenBank/DDBJ whole genome shotgun (WGS) entry which is preliminary data.</text>
</comment>
<keyword evidence="15" id="KW-1185">Reference proteome</keyword>
<dbReference type="SUPFAM" id="SSF47384">
    <property type="entry name" value="Homodimeric domain of signal transducing histidine kinase"/>
    <property type="match status" value="1"/>
</dbReference>
<feature type="transmembrane region" description="Helical" evidence="10">
    <location>
        <begin position="158"/>
        <end position="177"/>
    </location>
</feature>
<keyword evidence="9" id="KW-0175">Coiled coil</keyword>
<dbReference type="Gene3D" id="1.10.287.130">
    <property type="match status" value="1"/>
</dbReference>
<feature type="transmembrane region" description="Helical" evidence="10">
    <location>
        <begin position="77"/>
        <end position="95"/>
    </location>
</feature>
<dbReference type="EMBL" id="NPDZ01000003">
    <property type="protein sequence ID" value="PJZ74015.1"/>
    <property type="molecule type" value="Genomic_DNA"/>
</dbReference>
<accession>A0A2M9ZPR7</accession>
<evidence type="ECO:0000256" key="3">
    <source>
        <dbReference type="ARBA" id="ARBA00022553"/>
    </source>
</evidence>
<dbReference type="PROSITE" id="PS50109">
    <property type="entry name" value="HIS_KIN"/>
    <property type="match status" value="1"/>
</dbReference>
<sequence>MQDSLFSNDWFRWTPYALLPIISFILSSLNTFIGFRNRHSSAAKEFLVFSFGMQLYSFGYFWEMVSLKDETIIFWDNFQFIGPDLFLATLPLFCLKAANLAHLVRPITIILSCVIPLATEITVWFGDPLWIRTSHRFDTTAPWKALIYQYGPMMNLFTWNYLLVFAVGVLILLVGAIRQKGYFRVQSFLFLFGLFIPFIGAILTVYGLVPFIHPKLDIFPLSATLACLVWMYGLFYFRLLDIIPIARDYVFEYMRDIVFVIDKDNLILDCNQSALRLLQIPKLQHRKKVNYYFPDLQSIVQSIITKNESSEDWKYAYGNSEDTFNVSVSAIGEAGSPFRLLTLRNVTDRVLLEKKTSEERDVLQSILNSTSVLFLVLDAKGKILHFNKACESVSGYSFSELKGRPFWETVLFPEDVDRVKRVFRDRFSHKRFPFRTYLKFRSKLGQAKFTTWDHTEIRDEHGNLDYVISTGADSTGLEEAAVRITTLQRVNKEILAKNTIIESQKRELEETLDNLKKTQAQMIQQSKLADLGQLAAGIAHEINNPIGAIQAAGHNIQSQLVRMRKNLRALLPLLSRLNDSQWNMFQELVEKGTTSREIFIGLERRKVLGMIKEEMSSLQIPAHEEMSEYFVDYGIASDWKKFLPLLRDDQARSLLPFFFDLIGPEQNVNTIRTAVDRSAKIIYALRSFAHYDSSPYPQKRPVSLKENIETVLTLYQNLFKHGVEVNVSFEKISSFMGYPDDLMHLWTNLITNAVQAMSHKGNLEISAQEINDEIRISFTDNGPGIPEDVQSKVFEIFFTTKPQGEGSGLGLDIARRIAEKHGGRIWFESMPGRTVFVVSLPIDLTPTVN</sequence>
<dbReference type="InterPro" id="IPR003594">
    <property type="entry name" value="HATPase_dom"/>
</dbReference>
<dbReference type="InterPro" id="IPR005467">
    <property type="entry name" value="His_kinase_dom"/>
</dbReference>
<evidence type="ECO:0000313" key="16">
    <source>
        <dbReference type="Proteomes" id="UP000231990"/>
    </source>
</evidence>
<keyword evidence="10" id="KW-1133">Transmembrane helix</keyword>
<name>A0A2M9ZPR7_9LEPT</name>
<dbReference type="CDD" id="cd00130">
    <property type="entry name" value="PAS"/>
    <property type="match status" value="1"/>
</dbReference>
<dbReference type="SUPFAM" id="SSF55785">
    <property type="entry name" value="PYP-like sensor domain (PAS domain)"/>
    <property type="match status" value="2"/>
</dbReference>
<feature type="coiled-coil region" evidence="9">
    <location>
        <begin position="491"/>
        <end position="525"/>
    </location>
</feature>
<dbReference type="RefSeq" id="WP_100712813.1">
    <property type="nucleotide sequence ID" value="NZ_NPDY01000002.1"/>
</dbReference>
<dbReference type="Pfam" id="PF13188">
    <property type="entry name" value="PAS_8"/>
    <property type="match status" value="1"/>
</dbReference>
<keyword evidence="3" id="KW-0597">Phosphoprotein</keyword>
<dbReference type="InterPro" id="IPR004358">
    <property type="entry name" value="Sig_transdc_His_kin-like_C"/>
</dbReference>
<gene>
    <name evidence="13" type="ORF">CH360_04660</name>
    <name evidence="14" type="ORF">CH373_07800</name>
</gene>
<dbReference type="NCBIfam" id="TIGR00229">
    <property type="entry name" value="sensory_box"/>
    <property type="match status" value="1"/>
</dbReference>
<dbReference type="InterPro" id="IPR036890">
    <property type="entry name" value="HATPase_C_sf"/>
</dbReference>
<keyword evidence="10" id="KW-0472">Membrane</keyword>
<feature type="transmembrane region" description="Helical" evidence="10">
    <location>
        <begin position="13"/>
        <end position="34"/>
    </location>
</feature>
<dbReference type="PANTHER" id="PTHR43065">
    <property type="entry name" value="SENSOR HISTIDINE KINASE"/>
    <property type="match status" value="1"/>
</dbReference>
<dbReference type="SUPFAM" id="SSF55874">
    <property type="entry name" value="ATPase domain of HSP90 chaperone/DNA topoisomerase II/histidine kinase"/>
    <property type="match status" value="1"/>
</dbReference>
<dbReference type="OrthoDB" id="342758at2"/>
<evidence type="ECO:0000256" key="4">
    <source>
        <dbReference type="ARBA" id="ARBA00022679"/>
    </source>
</evidence>
<feature type="transmembrane region" description="Helical" evidence="10">
    <location>
        <begin position="46"/>
        <end position="65"/>
    </location>
</feature>
<dbReference type="Gene3D" id="3.30.450.20">
    <property type="entry name" value="PAS domain"/>
    <property type="match status" value="2"/>
</dbReference>
<protein>
    <recommendedName>
        <fullName evidence="2">histidine kinase</fullName>
        <ecNumber evidence="2">2.7.13.3</ecNumber>
    </recommendedName>
</protein>
<feature type="transmembrane region" description="Helical" evidence="10">
    <location>
        <begin position="107"/>
        <end position="126"/>
    </location>
</feature>
<dbReference type="Pfam" id="PF02518">
    <property type="entry name" value="HATPase_c"/>
    <property type="match status" value="1"/>
</dbReference>
<keyword evidence="7" id="KW-0067">ATP-binding</keyword>
<evidence type="ECO:0000256" key="9">
    <source>
        <dbReference type="SAM" id="Coils"/>
    </source>
</evidence>
<dbReference type="GO" id="GO:0005524">
    <property type="term" value="F:ATP binding"/>
    <property type="evidence" value="ECO:0007669"/>
    <property type="project" value="UniProtKB-KW"/>
</dbReference>
<dbReference type="InterPro" id="IPR013655">
    <property type="entry name" value="PAS_fold_3"/>
</dbReference>
<evidence type="ECO:0000256" key="7">
    <source>
        <dbReference type="ARBA" id="ARBA00022840"/>
    </source>
</evidence>
<dbReference type="Proteomes" id="UP000231962">
    <property type="component" value="Unassembled WGS sequence"/>
</dbReference>
<comment type="catalytic activity">
    <reaction evidence="1">
        <text>ATP + protein L-histidine = ADP + protein N-phospho-L-histidine.</text>
        <dbReference type="EC" id="2.7.13.3"/>
    </reaction>
</comment>
<evidence type="ECO:0000313" key="13">
    <source>
        <dbReference type="EMBL" id="PJZ70807.1"/>
    </source>
</evidence>
<dbReference type="PROSITE" id="PS50112">
    <property type="entry name" value="PAS"/>
    <property type="match status" value="1"/>
</dbReference>
<keyword evidence="4" id="KW-0808">Transferase</keyword>
<dbReference type="Proteomes" id="UP000231990">
    <property type="component" value="Unassembled WGS sequence"/>
</dbReference>
<keyword evidence="6 14" id="KW-0418">Kinase</keyword>
<feature type="transmembrane region" description="Helical" evidence="10">
    <location>
        <begin position="189"/>
        <end position="212"/>
    </location>
</feature>
<dbReference type="CDD" id="cd00082">
    <property type="entry name" value="HisKA"/>
    <property type="match status" value="1"/>
</dbReference>
<dbReference type="SMART" id="SM00387">
    <property type="entry name" value="HATPase_c"/>
    <property type="match status" value="1"/>
</dbReference>
<dbReference type="InterPro" id="IPR000014">
    <property type="entry name" value="PAS"/>
</dbReference>
<feature type="domain" description="Histidine kinase" evidence="11">
    <location>
        <begin position="668"/>
        <end position="844"/>
    </location>
</feature>
<keyword evidence="8" id="KW-0902">Two-component regulatory system</keyword>
<evidence type="ECO:0000256" key="1">
    <source>
        <dbReference type="ARBA" id="ARBA00000085"/>
    </source>
</evidence>
<dbReference type="GO" id="GO:0000155">
    <property type="term" value="F:phosphorelay sensor kinase activity"/>
    <property type="evidence" value="ECO:0007669"/>
    <property type="project" value="InterPro"/>
</dbReference>
<dbReference type="PANTHER" id="PTHR43065:SF10">
    <property type="entry name" value="PEROXIDE STRESS-ACTIVATED HISTIDINE KINASE MAK3"/>
    <property type="match status" value="1"/>
</dbReference>
<dbReference type="Gene3D" id="3.30.565.10">
    <property type="entry name" value="Histidine kinase-like ATPase, C-terminal domain"/>
    <property type="match status" value="1"/>
</dbReference>
<dbReference type="InterPro" id="IPR036097">
    <property type="entry name" value="HisK_dim/P_sf"/>
</dbReference>
<dbReference type="SMART" id="SM00091">
    <property type="entry name" value="PAS"/>
    <property type="match status" value="2"/>
</dbReference>
<reference evidence="15 16" key="1">
    <citation type="submission" date="2017-07" db="EMBL/GenBank/DDBJ databases">
        <title>Leptospira spp. isolated from tropical soils.</title>
        <authorList>
            <person name="Thibeaux R."/>
            <person name="Iraola G."/>
            <person name="Ferres I."/>
            <person name="Bierque E."/>
            <person name="Girault D."/>
            <person name="Soupe-Gilbert M.-E."/>
            <person name="Picardeau M."/>
            <person name="Goarant C."/>
        </authorList>
    </citation>
    <scope>NUCLEOTIDE SEQUENCE [LARGE SCALE GENOMIC DNA]</scope>
    <source>
        <strain evidence="14 16">FH1-B-B1</strain>
        <strain evidence="13 15">FH1-B-C1</strain>
    </source>
</reference>
<evidence type="ECO:0000256" key="5">
    <source>
        <dbReference type="ARBA" id="ARBA00022741"/>
    </source>
</evidence>
<keyword evidence="5" id="KW-0547">Nucleotide-binding</keyword>